<dbReference type="InterPro" id="IPR039422">
    <property type="entry name" value="MarR/SlyA-like"/>
</dbReference>
<feature type="domain" description="HTH marR-type" evidence="2">
    <location>
        <begin position="29"/>
        <end position="161"/>
    </location>
</feature>
<dbReference type="GO" id="GO:0006950">
    <property type="term" value="P:response to stress"/>
    <property type="evidence" value="ECO:0007669"/>
    <property type="project" value="TreeGrafter"/>
</dbReference>
<dbReference type="PROSITE" id="PS50995">
    <property type="entry name" value="HTH_MARR_2"/>
    <property type="match status" value="1"/>
</dbReference>
<dbReference type="SMART" id="SM00347">
    <property type="entry name" value="HTH_MARR"/>
    <property type="match status" value="1"/>
</dbReference>
<evidence type="ECO:0000313" key="4">
    <source>
        <dbReference type="Proteomes" id="UP000275395"/>
    </source>
</evidence>
<dbReference type="InterPro" id="IPR000835">
    <property type="entry name" value="HTH_MarR-typ"/>
</dbReference>
<evidence type="ECO:0000313" key="3">
    <source>
        <dbReference type="EMBL" id="RLP68814.1"/>
    </source>
</evidence>
<accession>A0A3L6ZLG8</accession>
<dbReference type="GO" id="GO:0003700">
    <property type="term" value="F:DNA-binding transcription factor activity"/>
    <property type="evidence" value="ECO:0007669"/>
    <property type="project" value="InterPro"/>
</dbReference>
<dbReference type="AlphaFoldDB" id="A0A3L6ZLG8"/>
<gene>
    <name evidence="3" type="ORF">D9V30_09255</name>
</gene>
<evidence type="ECO:0000256" key="1">
    <source>
        <dbReference type="SAM" id="MobiDB-lite"/>
    </source>
</evidence>
<organism evidence="3 4">
    <name type="scientific">Mycetocola reblochoni</name>
    <dbReference type="NCBI Taxonomy" id="331618"/>
    <lineage>
        <taxon>Bacteria</taxon>
        <taxon>Bacillati</taxon>
        <taxon>Actinomycetota</taxon>
        <taxon>Actinomycetes</taxon>
        <taxon>Micrococcales</taxon>
        <taxon>Microbacteriaceae</taxon>
        <taxon>Mycetocola</taxon>
    </lineage>
</organism>
<dbReference type="InterPro" id="IPR036390">
    <property type="entry name" value="WH_DNA-bd_sf"/>
</dbReference>
<dbReference type="Proteomes" id="UP000275395">
    <property type="component" value="Unassembled WGS sequence"/>
</dbReference>
<dbReference type="PANTHER" id="PTHR33164:SF43">
    <property type="entry name" value="HTH-TYPE TRANSCRIPTIONAL REPRESSOR YETL"/>
    <property type="match status" value="1"/>
</dbReference>
<dbReference type="SUPFAM" id="SSF46785">
    <property type="entry name" value="Winged helix' DNA-binding domain"/>
    <property type="match status" value="1"/>
</dbReference>
<dbReference type="PRINTS" id="PR00598">
    <property type="entry name" value="HTHMARR"/>
</dbReference>
<feature type="region of interest" description="Disordered" evidence="1">
    <location>
        <begin position="1"/>
        <end position="20"/>
    </location>
</feature>
<dbReference type="PANTHER" id="PTHR33164">
    <property type="entry name" value="TRANSCRIPTIONAL REGULATOR, MARR FAMILY"/>
    <property type="match status" value="1"/>
</dbReference>
<dbReference type="Gene3D" id="1.10.10.10">
    <property type="entry name" value="Winged helix-like DNA-binding domain superfamily/Winged helix DNA-binding domain"/>
    <property type="match status" value="1"/>
</dbReference>
<name>A0A3L6ZLG8_9MICO</name>
<evidence type="ECO:0000259" key="2">
    <source>
        <dbReference type="PROSITE" id="PS50995"/>
    </source>
</evidence>
<reference evidence="3 4" key="1">
    <citation type="submission" date="2018-10" db="EMBL/GenBank/DDBJ databases">
        <authorList>
            <person name="Li J."/>
        </authorList>
    </citation>
    <scope>NUCLEOTIDE SEQUENCE [LARGE SCALE GENOMIC DNA]</scope>
    <source>
        <strain evidence="3 4">JCM 30549</strain>
    </source>
</reference>
<protein>
    <submittedName>
        <fullName evidence="3">MarR family transcriptional regulator</fullName>
    </submittedName>
</protein>
<sequence>MPATQTSQWSDPKLSPPRRGEKAFAQDLDARLGTYVKLAEQAIIAEKSVALRDYDLSVAQYATMMALYYVPGQSAAQLARTALVTPQTMANVLSKLEGKRLIDRVPSDVHSRVNVVTLTAAGEALVLRADEGARNVEQRLRDEFTADEGDQLRGLLRRVAVVLRGEEA</sequence>
<proteinExistence type="predicted"/>
<comment type="caution">
    <text evidence="3">The sequence shown here is derived from an EMBL/GenBank/DDBJ whole genome shotgun (WGS) entry which is preliminary data.</text>
</comment>
<feature type="compositionally biased region" description="Polar residues" evidence="1">
    <location>
        <begin position="1"/>
        <end position="10"/>
    </location>
</feature>
<dbReference type="InterPro" id="IPR036388">
    <property type="entry name" value="WH-like_DNA-bd_sf"/>
</dbReference>
<dbReference type="EMBL" id="RCUW01000007">
    <property type="protein sequence ID" value="RLP68814.1"/>
    <property type="molecule type" value="Genomic_DNA"/>
</dbReference>
<dbReference type="Pfam" id="PF12802">
    <property type="entry name" value="MarR_2"/>
    <property type="match status" value="1"/>
</dbReference>
<dbReference type="RefSeq" id="WP_121657637.1">
    <property type="nucleotide sequence ID" value="NZ_RCUW01000007.1"/>
</dbReference>